<organism evidence="1 2">
    <name type="scientific">Burkholderia anthina</name>
    <dbReference type="NCBI Taxonomy" id="179879"/>
    <lineage>
        <taxon>Bacteria</taxon>
        <taxon>Pseudomonadati</taxon>
        <taxon>Pseudomonadota</taxon>
        <taxon>Betaproteobacteria</taxon>
        <taxon>Burkholderiales</taxon>
        <taxon>Burkholderiaceae</taxon>
        <taxon>Burkholderia</taxon>
        <taxon>Burkholderia cepacia complex</taxon>
    </lineage>
</organism>
<name>A0A6P2G740_9BURK</name>
<evidence type="ECO:0000313" key="1">
    <source>
        <dbReference type="EMBL" id="VVU48794.1"/>
    </source>
</evidence>
<dbReference type="GeneID" id="56499527"/>
<protein>
    <submittedName>
        <fullName evidence="1">Uncharacterized protein</fullName>
    </submittedName>
</protein>
<gene>
    <name evidence="1" type="ORF">BAN20980_01493</name>
</gene>
<dbReference type="RefSeq" id="WP_239007699.1">
    <property type="nucleotide sequence ID" value="NZ_CABVLY010000004.1"/>
</dbReference>
<dbReference type="EMBL" id="CABVLY010000004">
    <property type="protein sequence ID" value="VVU48794.1"/>
    <property type="molecule type" value="Genomic_DNA"/>
</dbReference>
<reference evidence="1 2" key="1">
    <citation type="submission" date="2019-09" db="EMBL/GenBank/DDBJ databases">
        <authorList>
            <person name="Depoorter E."/>
        </authorList>
    </citation>
    <scope>NUCLEOTIDE SEQUENCE [LARGE SCALE GENOMIC DNA]</scope>
    <source>
        <strain evidence="1">LMG 20980</strain>
    </source>
</reference>
<proteinExistence type="predicted"/>
<dbReference type="Proteomes" id="UP000494201">
    <property type="component" value="Unassembled WGS sequence"/>
</dbReference>
<evidence type="ECO:0000313" key="2">
    <source>
        <dbReference type="Proteomes" id="UP000494201"/>
    </source>
</evidence>
<sequence>MTGTLKALGPDATVGEMLGATTILEKAGVVGSTLASAYLGAIVGSLMVATDSTLACGIGKRNANMSLAVAQWGARYGLYIHPFVMAQILRHPEVLAPGPHSYLGLKANTAIRGAR</sequence>
<accession>A0A6P2G740</accession>
<dbReference type="AlphaFoldDB" id="A0A6P2G740"/>